<keyword evidence="2" id="KW-1003">Cell membrane</keyword>
<feature type="transmembrane region" description="Helical" evidence="7">
    <location>
        <begin position="282"/>
        <end position="304"/>
    </location>
</feature>
<evidence type="ECO:0000256" key="7">
    <source>
        <dbReference type="SAM" id="Phobius"/>
    </source>
</evidence>
<dbReference type="Proteomes" id="UP000829194">
    <property type="component" value="Chromosome"/>
</dbReference>
<gene>
    <name evidence="10" type="ORF">MOV92_23145</name>
</gene>
<evidence type="ECO:0000256" key="1">
    <source>
        <dbReference type="ARBA" id="ARBA00004651"/>
    </source>
</evidence>
<dbReference type="SUPFAM" id="SSF55277">
    <property type="entry name" value="GYF domain"/>
    <property type="match status" value="1"/>
</dbReference>
<dbReference type="InterPro" id="IPR025640">
    <property type="entry name" value="GYF_2"/>
</dbReference>
<sequence>MTQWYYSDSERNRHGPLDGEAMIERHRRGELGADILVWRDGMSQWRPWREMAVELIADPGFAPAGSPAPATASAPAPGSAEAVGASAAAAIAAASAEAEQRQDPRAASPDSAQSHAAAPVQASAATPSQATSADAATSPSGTTAPAGPEAHSPYAAPRAGVADDTTVVQGLEVVHAGFWKRLAAYVIDSLLIGITYYAVSTMLFVLVFASGLFGGDAASWAQNAGAGVWMLVVAVYVIIGLISVAYYVGFESSAMQATLGKLAVGVKVVDSEGRRLTRMRALGRWAASLLSYASLCVGFLLIAFTDGKRGLHDMIAKTQVVDRWAYTARPQMQQRSLGPVAWVVLILGGLMWLLVVGLAAFGAMVAAAGH</sequence>
<feature type="domain" description="RDD" evidence="8">
    <location>
        <begin position="176"/>
        <end position="317"/>
    </location>
</feature>
<accession>A0ABY3X9Q6</accession>
<evidence type="ECO:0000256" key="4">
    <source>
        <dbReference type="ARBA" id="ARBA00022989"/>
    </source>
</evidence>
<keyword evidence="11" id="KW-1185">Reference proteome</keyword>
<comment type="subcellular location">
    <subcellularLocation>
        <location evidence="1">Cell membrane</location>
        <topology evidence="1">Multi-pass membrane protein</topology>
    </subcellularLocation>
</comment>
<evidence type="ECO:0000313" key="11">
    <source>
        <dbReference type="Proteomes" id="UP000829194"/>
    </source>
</evidence>
<keyword evidence="5 7" id="KW-0472">Membrane</keyword>
<feature type="region of interest" description="Disordered" evidence="6">
    <location>
        <begin position="94"/>
        <end position="156"/>
    </location>
</feature>
<feature type="transmembrane region" description="Helical" evidence="7">
    <location>
        <begin position="190"/>
        <end position="214"/>
    </location>
</feature>
<proteinExistence type="predicted"/>
<evidence type="ECO:0000256" key="2">
    <source>
        <dbReference type="ARBA" id="ARBA00022475"/>
    </source>
</evidence>
<evidence type="ECO:0000256" key="3">
    <source>
        <dbReference type="ARBA" id="ARBA00022692"/>
    </source>
</evidence>
<dbReference type="Pfam" id="PF06271">
    <property type="entry name" value="RDD"/>
    <property type="match status" value="1"/>
</dbReference>
<dbReference type="InterPro" id="IPR051791">
    <property type="entry name" value="Pra-immunoreactive"/>
</dbReference>
<name>A0ABY3X9Q6_9GAMM</name>
<evidence type="ECO:0000256" key="6">
    <source>
        <dbReference type="SAM" id="MobiDB-lite"/>
    </source>
</evidence>
<evidence type="ECO:0000259" key="8">
    <source>
        <dbReference type="Pfam" id="PF06271"/>
    </source>
</evidence>
<dbReference type="EMBL" id="CP093547">
    <property type="protein sequence ID" value="UNP29327.1"/>
    <property type="molecule type" value="Genomic_DNA"/>
</dbReference>
<evidence type="ECO:0000256" key="5">
    <source>
        <dbReference type="ARBA" id="ARBA00023136"/>
    </source>
</evidence>
<protein>
    <submittedName>
        <fullName evidence="10">RDD family protein</fullName>
    </submittedName>
</protein>
<feature type="transmembrane region" description="Helical" evidence="7">
    <location>
        <begin position="340"/>
        <end position="368"/>
    </location>
</feature>
<evidence type="ECO:0000313" key="10">
    <source>
        <dbReference type="EMBL" id="UNP29327.1"/>
    </source>
</evidence>
<dbReference type="PANTHER" id="PTHR36115">
    <property type="entry name" value="PROLINE-RICH ANTIGEN HOMOLOG-RELATED"/>
    <property type="match status" value="1"/>
</dbReference>
<keyword evidence="3 7" id="KW-0812">Transmembrane</keyword>
<dbReference type="InterPro" id="IPR010432">
    <property type="entry name" value="RDD"/>
</dbReference>
<dbReference type="Pfam" id="PF14237">
    <property type="entry name" value="GYF_2"/>
    <property type="match status" value="1"/>
</dbReference>
<feature type="domain" description="GYF" evidence="9">
    <location>
        <begin position="4"/>
        <end position="51"/>
    </location>
</feature>
<evidence type="ECO:0000259" key="9">
    <source>
        <dbReference type="Pfam" id="PF14237"/>
    </source>
</evidence>
<feature type="transmembrane region" description="Helical" evidence="7">
    <location>
        <begin position="226"/>
        <end position="248"/>
    </location>
</feature>
<dbReference type="RefSeq" id="WP_057944806.1">
    <property type="nucleotide sequence ID" value="NZ_CP011131.1"/>
</dbReference>
<feature type="compositionally biased region" description="Low complexity" evidence="6">
    <location>
        <begin position="111"/>
        <end position="148"/>
    </location>
</feature>
<keyword evidence="4 7" id="KW-1133">Transmembrane helix</keyword>
<reference evidence="10 11" key="1">
    <citation type="submission" date="2022-03" db="EMBL/GenBank/DDBJ databases">
        <title>Complete genome sequence of Lysobacter capsici VKM B-2533 and Lysobacter gummosus 10.1.1, promising sources of lytic agents.</title>
        <authorList>
            <person name="Tarlachkov S.V."/>
            <person name="Kudryakova I.V."/>
            <person name="Afoshin A.S."/>
            <person name="Leontyevskaya E.A."/>
            <person name="Leontyevskaya N.V."/>
        </authorList>
    </citation>
    <scope>NUCLEOTIDE SEQUENCE [LARGE SCALE GENOMIC DNA]</scope>
    <source>
        <strain evidence="10 11">10.1.1</strain>
    </source>
</reference>
<organism evidence="10 11">
    <name type="scientific">Lysobacter gummosus</name>
    <dbReference type="NCBI Taxonomy" id="262324"/>
    <lineage>
        <taxon>Bacteria</taxon>
        <taxon>Pseudomonadati</taxon>
        <taxon>Pseudomonadota</taxon>
        <taxon>Gammaproteobacteria</taxon>
        <taxon>Lysobacterales</taxon>
        <taxon>Lysobacteraceae</taxon>
        <taxon>Lysobacter</taxon>
    </lineage>
</organism>
<dbReference type="InterPro" id="IPR035445">
    <property type="entry name" value="GYF-like_dom_sf"/>
</dbReference>